<protein>
    <submittedName>
        <fullName evidence="3">ABC1-domain-containing protein</fullName>
    </submittedName>
</protein>
<proteinExistence type="inferred from homology"/>
<gene>
    <name evidence="3" type="ORF">FA15DRAFT_755476</name>
</gene>
<dbReference type="InterPro" id="IPR045307">
    <property type="entry name" value="ADCK1_dom"/>
</dbReference>
<dbReference type="EMBL" id="ML210181">
    <property type="protein sequence ID" value="TFK25857.1"/>
    <property type="molecule type" value="Genomic_DNA"/>
</dbReference>
<name>A0A5C3KZW6_COPMA</name>
<reference evidence="3 4" key="1">
    <citation type="journal article" date="2019" name="Nat. Ecol. Evol.">
        <title>Megaphylogeny resolves global patterns of mushroom evolution.</title>
        <authorList>
            <person name="Varga T."/>
            <person name="Krizsan K."/>
            <person name="Foldi C."/>
            <person name="Dima B."/>
            <person name="Sanchez-Garcia M."/>
            <person name="Sanchez-Ramirez S."/>
            <person name="Szollosi G.J."/>
            <person name="Szarkandi J.G."/>
            <person name="Papp V."/>
            <person name="Albert L."/>
            <person name="Andreopoulos W."/>
            <person name="Angelini C."/>
            <person name="Antonin V."/>
            <person name="Barry K.W."/>
            <person name="Bougher N.L."/>
            <person name="Buchanan P."/>
            <person name="Buyck B."/>
            <person name="Bense V."/>
            <person name="Catcheside P."/>
            <person name="Chovatia M."/>
            <person name="Cooper J."/>
            <person name="Damon W."/>
            <person name="Desjardin D."/>
            <person name="Finy P."/>
            <person name="Geml J."/>
            <person name="Haridas S."/>
            <person name="Hughes K."/>
            <person name="Justo A."/>
            <person name="Karasinski D."/>
            <person name="Kautmanova I."/>
            <person name="Kiss B."/>
            <person name="Kocsube S."/>
            <person name="Kotiranta H."/>
            <person name="LaButti K.M."/>
            <person name="Lechner B.E."/>
            <person name="Liimatainen K."/>
            <person name="Lipzen A."/>
            <person name="Lukacs Z."/>
            <person name="Mihaltcheva S."/>
            <person name="Morgado L.N."/>
            <person name="Niskanen T."/>
            <person name="Noordeloos M.E."/>
            <person name="Ohm R.A."/>
            <person name="Ortiz-Santana B."/>
            <person name="Ovrebo C."/>
            <person name="Racz N."/>
            <person name="Riley R."/>
            <person name="Savchenko A."/>
            <person name="Shiryaev A."/>
            <person name="Soop K."/>
            <person name="Spirin V."/>
            <person name="Szebenyi C."/>
            <person name="Tomsovsky M."/>
            <person name="Tulloss R.E."/>
            <person name="Uehling J."/>
            <person name="Grigoriev I.V."/>
            <person name="Vagvolgyi C."/>
            <person name="Papp T."/>
            <person name="Martin F.M."/>
            <person name="Miettinen O."/>
            <person name="Hibbett D.S."/>
            <person name="Nagy L.G."/>
        </authorList>
    </citation>
    <scope>NUCLEOTIDE SEQUENCE [LARGE SCALE GENOMIC DNA]</scope>
    <source>
        <strain evidence="3 4">CBS 121175</strain>
    </source>
</reference>
<accession>A0A5C3KZW6</accession>
<dbReference type="OrthoDB" id="427480at2759"/>
<organism evidence="3 4">
    <name type="scientific">Coprinopsis marcescibilis</name>
    <name type="common">Agaric fungus</name>
    <name type="synonym">Psathyrella marcescibilis</name>
    <dbReference type="NCBI Taxonomy" id="230819"/>
    <lineage>
        <taxon>Eukaryota</taxon>
        <taxon>Fungi</taxon>
        <taxon>Dikarya</taxon>
        <taxon>Basidiomycota</taxon>
        <taxon>Agaricomycotina</taxon>
        <taxon>Agaricomycetes</taxon>
        <taxon>Agaricomycetidae</taxon>
        <taxon>Agaricales</taxon>
        <taxon>Agaricineae</taxon>
        <taxon>Psathyrellaceae</taxon>
        <taxon>Coprinopsis</taxon>
    </lineage>
</organism>
<dbReference type="Pfam" id="PF03109">
    <property type="entry name" value="ABC1"/>
    <property type="match status" value="2"/>
</dbReference>
<dbReference type="Proteomes" id="UP000307440">
    <property type="component" value="Unassembled WGS sequence"/>
</dbReference>
<feature type="domain" description="ABC1 atypical kinase-like" evidence="2">
    <location>
        <begin position="139"/>
        <end position="313"/>
    </location>
</feature>
<dbReference type="PANTHER" id="PTHR43173">
    <property type="entry name" value="ABC1 FAMILY PROTEIN"/>
    <property type="match status" value="1"/>
</dbReference>
<dbReference type="InterPro" id="IPR011009">
    <property type="entry name" value="Kinase-like_dom_sf"/>
</dbReference>
<evidence type="ECO:0000313" key="4">
    <source>
        <dbReference type="Proteomes" id="UP000307440"/>
    </source>
</evidence>
<dbReference type="STRING" id="230819.A0A5C3KZW6"/>
<dbReference type="SUPFAM" id="SSF56112">
    <property type="entry name" value="Protein kinase-like (PK-like)"/>
    <property type="match status" value="1"/>
</dbReference>
<dbReference type="InterPro" id="IPR051130">
    <property type="entry name" value="Mito_struct-func_regulator"/>
</dbReference>
<evidence type="ECO:0000256" key="1">
    <source>
        <dbReference type="ARBA" id="ARBA00009670"/>
    </source>
</evidence>
<keyword evidence="4" id="KW-1185">Reference proteome</keyword>
<dbReference type="InterPro" id="IPR004147">
    <property type="entry name" value="ABC1_dom"/>
</dbReference>
<sequence length="634" mass="72661">MSCSLFRPALRCPNRQLPLRFYSSQPPLVRGSRLARYSRRLAYAGVGVGGILAWDHYSNASAIFRNLRTLWTCVVITVDYKLNFTPEKSDQIPELHERVADRMYNLLTANGGLYIKIGQAIGANAAMLPKPMQTKFASLFDDAPQVPYSVVERVFISELGKPPSGPGGVFEIFYEKAEASASIAQVHKAKTWPTTGPDGKVKEGEWVAVKIQKPDVAKQMEWDLGAYRMVMWAFENWAFDLPVYFVVDFISDHLRQELDFVREADNAMQTANFIANEPALRHKVHIPRVYSEYSTAKVLTAEWIDGVRLSDKPGIYKLMGEKQPSVNFARIPDPLSATALIVESPASIANEPSTPFRIPDQPLKGGLKSVMQTMVELFSAQMFSWGWVHCDPHPGNVIVRPNPSDPTQPQLVLIDHGLYVRVPEKFRREWVQLWRAMLSGDYRGVQDVTTEWGMGLPDFMASFTLMKPVRLRRNKNSDEEQEPPRKLTQYEASVIMKQKLKEFLTDTDRMPKVLIFLTRNMRMVQGNNQAFGSPVNRIKITGNWASRALFRDNKLSGTERLREWWHHLIFRTVMFTIDVIFWQNKFFSWLHQIRDRLLGRPPQSLNFEDELERNMRDFAKDNWGLDVPQSAFVG</sequence>
<evidence type="ECO:0000259" key="2">
    <source>
        <dbReference type="Pfam" id="PF03109"/>
    </source>
</evidence>
<dbReference type="CDD" id="cd13969">
    <property type="entry name" value="ADCK1-like"/>
    <property type="match status" value="1"/>
</dbReference>
<dbReference type="AlphaFoldDB" id="A0A5C3KZW6"/>
<comment type="similarity">
    <text evidence="1">Belongs to the protein kinase superfamily. ADCK protein kinase family.</text>
</comment>
<feature type="domain" description="ABC1 atypical kinase-like" evidence="2">
    <location>
        <begin position="368"/>
        <end position="447"/>
    </location>
</feature>
<dbReference type="PANTHER" id="PTHR43173:SF37">
    <property type="entry name" value="ABC1 FAMILY PROTEIN C10F6.14C"/>
    <property type="match status" value="1"/>
</dbReference>
<evidence type="ECO:0000313" key="3">
    <source>
        <dbReference type="EMBL" id="TFK25857.1"/>
    </source>
</evidence>